<dbReference type="GeneID" id="59299733"/>
<evidence type="ECO:0000259" key="3">
    <source>
        <dbReference type="Pfam" id="PF05368"/>
    </source>
</evidence>
<comment type="caution">
    <text evidence="4">The sequence shown here is derived from an EMBL/GenBank/DDBJ whole genome shotgun (WGS) entry which is preliminary data.</text>
</comment>
<dbReference type="Gene3D" id="3.90.25.10">
    <property type="entry name" value="UDP-galactose 4-epimerase, domain 1"/>
    <property type="match status" value="1"/>
</dbReference>
<dbReference type="InterPro" id="IPR036291">
    <property type="entry name" value="NAD(P)-bd_dom_sf"/>
</dbReference>
<dbReference type="SUPFAM" id="SSF51735">
    <property type="entry name" value="NAD(P)-binding Rossmann-fold domains"/>
    <property type="match status" value="1"/>
</dbReference>
<comment type="similarity">
    <text evidence="1">Belongs to the NmrA-type oxidoreductase family.</text>
</comment>
<dbReference type="AlphaFoldDB" id="A0A8H5Q6P1"/>
<dbReference type="RefSeq" id="XP_037198744.1">
    <property type="nucleotide sequence ID" value="XM_037347463.1"/>
</dbReference>
<dbReference type="PANTHER" id="PTHR42748:SF31">
    <property type="entry name" value="NMRA-LIKE DOMAIN-CONTAINING PROTEIN-RELATED"/>
    <property type="match status" value="1"/>
</dbReference>
<evidence type="ECO:0000313" key="5">
    <source>
        <dbReference type="Proteomes" id="UP000530670"/>
    </source>
</evidence>
<evidence type="ECO:0000256" key="1">
    <source>
        <dbReference type="ARBA" id="ARBA00006328"/>
    </source>
</evidence>
<dbReference type="Gene3D" id="3.40.50.720">
    <property type="entry name" value="NAD(P)-binding Rossmann-like Domain"/>
    <property type="match status" value="1"/>
</dbReference>
<accession>A0A8H5Q6P1</accession>
<gene>
    <name evidence="4" type="ORF">FTJAE_14251</name>
</gene>
<dbReference type="InterPro" id="IPR051164">
    <property type="entry name" value="NmrA-like_oxidored"/>
</dbReference>
<name>A0A8H5Q6P1_9HYPO</name>
<dbReference type="Pfam" id="PF05368">
    <property type="entry name" value="NmrA"/>
    <property type="match status" value="1"/>
</dbReference>
<evidence type="ECO:0000256" key="2">
    <source>
        <dbReference type="ARBA" id="ARBA00022857"/>
    </source>
</evidence>
<sequence>MSNKKIITAIGSAGSQGGSAARAITRDPSEDKAKKLVERGTEAVALAVGKGNLNNKFSLVKGFTGATAVFDVTNHWESMSIDPEIQQGKNIADAAKVFTDGNLPHVYHFNGKARIEEYARECGVPSSFFLPGKYLQSLIDFFRQNEGARAFAAPMPESAPIPIFDVRDTGQGVKESMGTPNWVAGEVLENMQLVAERGYFAFEPLDDTHAALVGNKPTSSIDFLRGHESLKDLKQLR</sequence>
<dbReference type="InterPro" id="IPR008030">
    <property type="entry name" value="NmrA-like"/>
</dbReference>
<keyword evidence="2" id="KW-0521">NADP</keyword>
<keyword evidence="5" id="KW-1185">Reference proteome</keyword>
<proteinExistence type="inferred from homology"/>
<dbReference type="Proteomes" id="UP000530670">
    <property type="component" value="Unassembled WGS sequence"/>
</dbReference>
<reference evidence="4 5" key="1">
    <citation type="submission" date="2020-05" db="EMBL/GenBank/DDBJ databases">
        <title>Identification and distribution of gene clusters putatively required for synthesis of sphingolipid metabolism inhibitors in phylogenetically diverse species of the filamentous fungus Fusarium.</title>
        <authorList>
            <person name="Kim H.-S."/>
            <person name="Busman M."/>
            <person name="Brown D.W."/>
            <person name="Divon H."/>
            <person name="Uhlig S."/>
            <person name="Proctor R.H."/>
        </authorList>
    </citation>
    <scope>NUCLEOTIDE SEQUENCE [LARGE SCALE GENOMIC DNA]</scope>
    <source>
        <strain evidence="4 5">NRRL 66243</strain>
    </source>
</reference>
<dbReference type="EMBL" id="JAAQRI010000656">
    <property type="protein sequence ID" value="KAF5610585.1"/>
    <property type="molecule type" value="Genomic_DNA"/>
</dbReference>
<protein>
    <recommendedName>
        <fullName evidence="3">NmrA-like domain-containing protein</fullName>
    </recommendedName>
</protein>
<organism evidence="4 5">
    <name type="scientific">Fusarium tjaetaba</name>
    <dbReference type="NCBI Taxonomy" id="1567544"/>
    <lineage>
        <taxon>Eukaryota</taxon>
        <taxon>Fungi</taxon>
        <taxon>Dikarya</taxon>
        <taxon>Ascomycota</taxon>
        <taxon>Pezizomycotina</taxon>
        <taxon>Sordariomycetes</taxon>
        <taxon>Hypocreomycetidae</taxon>
        <taxon>Hypocreales</taxon>
        <taxon>Nectriaceae</taxon>
        <taxon>Fusarium</taxon>
        <taxon>Fusarium fujikuroi species complex</taxon>
    </lineage>
</organism>
<dbReference type="GO" id="GO:0005634">
    <property type="term" value="C:nucleus"/>
    <property type="evidence" value="ECO:0007669"/>
    <property type="project" value="TreeGrafter"/>
</dbReference>
<feature type="domain" description="NmrA-like" evidence="3">
    <location>
        <begin position="4"/>
        <end position="188"/>
    </location>
</feature>
<dbReference type="PANTHER" id="PTHR42748">
    <property type="entry name" value="NITROGEN METABOLITE REPRESSION PROTEIN NMRA FAMILY MEMBER"/>
    <property type="match status" value="1"/>
</dbReference>
<dbReference type="OrthoDB" id="300709at2759"/>
<evidence type="ECO:0000313" key="4">
    <source>
        <dbReference type="EMBL" id="KAF5610585.1"/>
    </source>
</evidence>